<feature type="chain" id="PRO_5035757174" evidence="4">
    <location>
        <begin position="26"/>
        <end position="253"/>
    </location>
</feature>
<dbReference type="GO" id="GO:0016020">
    <property type="term" value="C:membrane"/>
    <property type="evidence" value="ECO:0007669"/>
    <property type="project" value="UniProtKB-SubCell"/>
</dbReference>
<evidence type="ECO:0000259" key="5">
    <source>
        <dbReference type="PROSITE" id="PS50835"/>
    </source>
</evidence>
<keyword evidence="4" id="KW-0732">Signal</keyword>
<dbReference type="PROSITE" id="PS50835">
    <property type="entry name" value="IG_LIKE"/>
    <property type="match status" value="1"/>
</dbReference>
<dbReference type="AlphaFoldDB" id="A0A8P4G769"/>
<reference evidence="6" key="1">
    <citation type="submission" date="2025-08" db="UniProtKB">
        <authorList>
            <consortium name="Ensembl"/>
        </authorList>
    </citation>
    <scope>IDENTIFICATION</scope>
</reference>
<dbReference type="SMART" id="SM00409">
    <property type="entry name" value="IG"/>
    <property type="match status" value="2"/>
</dbReference>
<evidence type="ECO:0000313" key="6">
    <source>
        <dbReference type="Ensembl" id="ENSDLAP00005067292.1"/>
    </source>
</evidence>
<dbReference type="InterPro" id="IPR003599">
    <property type="entry name" value="Ig_sub"/>
</dbReference>
<feature type="signal peptide" evidence="4">
    <location>
        <begin position="1"/>
        <end position="25"/>
    </location>
</feature>
<keyword evidence="3" id="KW-1015">Disulfide bond</keyword>
<evidence type="ECO:0000256" key="4">
    <source>
        <dbReference type="SAM" id="SignalP"/>
    </source>
</evidence>
<accession>A0A8P4G769</accession>
<comment type="subcellular location">
    <subcellularLocation>
        <location evidence="1">Membrane</location>
        <topology evidence="1">Single-pass membrane protein</topology>
    </subcellularLocation>
</comment>
<feature type="domain" description="Ig-like" evidence="5">
    <location>
        <begin position="131"/>
        <end position="220"/>
    </location>
</feature>
<dbReference type="SUPFAM" id="SSF48726">
    <property type="entry name" value="Immunoglobulin"/>
    <property type="match status" value="2"/>
</dbReference>
<dbReference type="InterPro" id="IPR007110">
    <property type="entry name" value="Ig-like_dom"/>
</dbReference>
<evidence type="ECO:0000256" key="3">
    <source>
        <dbReference type="ARBA" id="ARBA00023157"/>
    </source>
</evidence>
<dbReference type="PANTHER" id="PTHR44991:SF1">
    <property type="entry name" value="IMMUNOGLOBULIN SUPERFAMILY MEMBER 5"/>
    <property type="match status" value="1"/>
</dbReference>
<protein>
    <submittedName>
        <fullName evidence="6">Immunoglobulin superfamily, member 5a</fullName>
    </submittedName>
</protein>
<dbReference type="Proteomes" id="UP000694389">
    <property type="component" value="Unassembled WGS sequence"/>
</dbReference>
<dbReference type="GeneTree" id="ENSGT00940000165615"/>
<dbReference type="Pfam" id="PF08205">
    <property type="entry name" value="C2-set_2"/>
    <property type="match status" value="1"/>
</dbReference>
<evidence type="ECO:0000256" key="2">
    <source>
        <dbReference type="ARBA" id="ARBA00023136"/>
    </source>
</evidence>
<reference evidence="6" key="2">
    <citation type="submission" date="2025-09" db="UniProtKB">
        <authorList>
            <consortium name="Ensembl"/>
        </authorList>
    </citation>
    <scope>IDENTIFICATION</scope>
</reference>
<keyword evidence="7" id="KW-1185">Reference proteome</keyword>
<evidence type="ECO:0000313" key="7">
    <source>
        <dbReference type="Proteomes" id="UP000694389"/>
    </source>
</evidence>
<keyword evidence="2" id="KW-0472">Membrane</keyword>
<dbReference type="InterPro" id="IPR013162">
    <property type="entry name" value="CD80_C2-set"/>
</dbReference>
<dbReference type="InterPro" id="IPR036179">
    <property type="entry name" value="Ig-like_dom_sf"/>
</dbReference>
<proteinExistence type="predicted"/>
<dbReference type="PANTHER" id="PTHR44991">
    <property type="entry name" value="IMMUNOGLOBULIN SUPERFAMILY MEMBER 5"/>
    <property type="match status" value="1"/>
</dbReference>
<organism evidence="6 7">
    <name type="scientific">Dicentrarchus labrax</name>
    <name type="common">European seabass</name>
    <name type="synonym">Morone labrax</name>
    <dbReference type="NCBI Taxonomy" id="13489"/>
    <lineage>
        <taxon>Eukaryota</taxon>
        <taxon>Metazoa</taxon>
        <taxon>Chordata</taxon>
        <taxon>Craniata</taxon>
        <taxon>Vertebrata</taxon>
        <taxon>Euteleostomi</taxon>
        <taxon>Actinopterygii</taxon>
        <taxon>Neopterygii</taxon>
        <taxon>Teleostei</taxon>
        <taxon>Neoteleostei</taxon>
        <taxon>Acanthomorphata</taxon>
        <taxon>Eupercaria</taxon>
        <taxon>Moronidae</taxon>
        <taxon>Dicentrarchus</taxon>
    </lineage>
</organism>
<evidence type="ECO:0000256" key="1">
    <source>
        <dbReference type="ARBA" id="ARBA00004167"/>
    </source>
</evidence>
<name>A0A8P4G769_DICLA</name>
<dbReference type="Ensembl" id="ENSDLAT00005075422.1">
    <property type="protein sequence ID" value="ENSDLAP00005067292.1"/>
    <property type="gene ID" value="ENSDLAG00005029686.1"/>
</dbReference>
<dbReference type="InterPro" id="IPR013783">
    <property type="entry name" value="Ig-like_fold"/>
</dbReference>
<dbReference type="Gene3D" id="2.60.40.10">
    <property type="entry name" value="Immunoglobulins"/>
    <property type="match status" value="2"/>
</dbReference>
<sequence>MAVSWKSLPNLLCICLLLCATGVVSQKFQLEPLNATALKGSDVQFNATVEGVWQVMAWSVGGLLVLTVSSTGDITSSSLKQYSARLCSSGDSRCVEFTIHNVTRRYSGPVTCTVQGEYGSKTAHLSVQESGTVNIMEGNVTVMQDEQVEFRCITSAWFPIPTVSWTQNGQAVNSNLYNTTSMVDGDSFNSTSVLNFQAVRNTTVECWATVPTLTNPQSSSVLLVVGKKAQTLLPASLPCTLSSLENTTDLLLS</sequence>